<feature type="region of interest" description="Disordered" evidence="3">
    <location>
        <begin position="1"/>
        <end position="52"/>
    </location>
</feature>
<reference evidence="4 5" key="1">
    <citation type="journal article" date="2015" name="Parasitol. Res.">
        <title>Viruses in close associations with free-living amoebae.</title>
        <authorList>
            <person name="Scheid P."/>
        </authorList>
    </citation>
    <scope>NUCLEOTIDE SEQUENCE [LARGE SCALE GENOMIC DNA]</scope>
    <source>
        <strain evidence="4">KlaHel</strain>
    </source>
</reference>
<dbReference type="InterPro" id="IPR008160">
    <property type="entry name" value="Collagen"/>
</dbReference>
<dbReference type="KEGG" id="vg:23463011"/>
<dbReference type="EMBL" id="KP136319">
    <property type="protein sequence ID" value="AJF98094.1"/>
    <property type="molecule type" value="Genomic_DNA"/>
</dbReference>
<evidence type="ECO:0000313" key="4">
    <source>
        <dbReference type="EMBL" id="AJF98094.1"/>
    </source>
</evidence>
<dbReference type="InterPro" id="IPR008983">
    <property type="entry name" value="Tumour_necrosis_fac-like_dom"/>
</dbReference>
<name>A0A0B5J3B9_9VIRU</name>
<feature type="region of interest" description="Disordered" evidence="3">
    <location>
        <begin position="85"/>
        <end position="141"/>
    </location>
</feature>
<keyword evidence="4" id="KW-0176">Collagen</keyword>
<dbReference type="Pfam" id="PF01391">
    <property type="entry name" value="Collagen"/>
    <property type="match status" value="1"/>
</dbReference>
<keyword evidence="2" id="KW-0964">Secreted</keyword>
<evidence type="ECO:0000256" key="3">
    <source>
        <dbReference type="SAM" id="MobiDB-lite"/>
    </source>
</evidence>
<sequence>MAYVGNHVRHFQRAERPSSSDSNSTNDDNNNSNSIDHDGDLPAPARDDRDRREQLLRQVIAARRRARSSPCPALSVIGVPGPAGPAGLVGPRGPPGAQGTPGALGATGPVGIRGPLGPPGLPGPPGTVGPPGSQGPPGPPVASVAFRADGVAAQALTAVALVTVAYEDEIYDLQDGAAADNYDPATSTFTAPLAGVYRFVATANGTRTTGEPVVIIRFVTSAVGQGITQAQFSAYDVVGVDDNFGATITGDFQLAAGDTMTVQASVSLAGTDFTLAGADVIMRTFAGSLVGLVP</sequence>
<dbReference type="PANTHER" id="PTHR15427:SF33">
    <property type="entry name" value="COLLAGEN IV NC1 DOMAIN-CONTAINING PROTEIN"/>
    <property type="match status" value="1"/>
</dbReference>
<feature type="compositionally biased region" description="Basic and acidic residues" evidence="3">
    <location>
        <begin position="35"/>
        <end position="52"/>
    </location>
</feature>
<evidence type="ECO:0000256" key="2">
    <source>
        <dbReference type="ARBA" id="ARBA00022525"/>
    </source>
</evidence>
<dbReference type="PANTHER" id="PTHR15427">
    <property type="entry name" value="EMILIN ELASTIN MICROFIBRIL INTERFACE-LOCATED PROTEIN ELASTIN MICROFIBRIL INTERFACER"/>
    <property type="match status" value="1"/>
</dbReference>
<dbReference type="InterPro" id="IPR050392">
    <property type="entry name" value="Collagen/C1q_domain"/>
</dbReference>
<proteinExistence type="predicted"/>
<comment type="subcellular location">
    <subcellularLocation>
        <location evidence="1">Secreted</location>
    </subcellularLocation>
</comment>
<feature type="compositionally biased region" description="Low complexity" evidence="3">
    <location>
        <begin position="19"/>
        <end position="34"/>
    </location>
</feature>
<dbReference type="RefSeq" id="YP_009120329.1">
    <property type="nucleotide sequence ID" value="NC_026440.1"/>
</dbReference>
<protein>
    <submittedName>
        <fullName evidence="4">Collagen triple helix repeat motif-containing protein</fullName>
    </submittedName>
</protein>
<accession>A0A0B5J3B9</accession>
<evidence type="ECO:0000256" key="1">
    <source>
        <dbReference type="ARBA" id="ARBA00004613"/>
    </source>
</evidence>
<dbReference type="Proteomes" id="UP000202511">
    <property type="component" value="Segment"/>
</dbReference>
<feature type="compositionally biased region" description="Pro residues" evidence="3">
    <location>
        <begin position="116"/>
        <end position="140"/>
    </location>
</feature>
<dbReference type="SUPFAM" id="SSF49842">
    <property type="entry name" value="TNF-like"/>
    <property type="match status" value="1"/>
</dbReference>
<dbReference type="Gene3D" id="2.60.120.40">
    <property type="match status" value="1"/>
</dbReference>
<dbReference type="GeneID" id="23463011"/>
<evidence type="ECO:0000313" key="5">
    <source>
        <dbReference type="Proteomes" id="UP000202511"/>
    </source>
</evidence>
<feature type="compositionally biased region" description="Low complexity" evidence="3">
    <location>
        <begin position="85"/>
        <end position="97"/>
    </location>
</feature>
<organism evidence="4 5">
    <name type="scientific">Pandoravirus inopinatum</name>
    <dbReference type="NCBI Taxonomy" id="1605721"/>
    <lineage>
        <taxon>Viruses</taxon>
        <taxon>Pandoravirus</taxon>
    </lineage>
</organism>